<dbReference type="PRINTS" id="PR00080">
    <property type="entry name" value="SDRFAMILY"/>
</dbReference>
<dbReference type="InterPro" id="IPR036291">
    <property type="entry name" value="NAD(P)-bd_dom_sf"/>
</dbReference>
<dbReference type="AlphaFoldDB" id="A0A1H9LBC2"/>
<dbReference type="InterPro" id="IPR002347">
    <property type="entry name" value="SDR_fam"/>
</dbReference>
<dbReference type="Proteomes" id="UP000199233">
    <property type="component" value="Unassembled WGS sequence"/>
</dbReference>
<dbReference type="Gene3D" id="3.40.50.720">
    <property type="entry name" value="NAD(P)-binding Rossmann-like Domain"/>
    <property type="match status" value="1"/>
</dbReference>
<evidence type="ECO:0000256" key="1">
    <source>
        <dbReference type="ARBA" id="ARBA00023002"/>
    </source>
</evidence>
<dbReference type="InterPro" id="IPR020904">
    <property type="entry name" value="Sc_DH/Rdtase_CS"/>
</dbReference>
<dbReference type="Pfam" id="PF00106">
    <property type="entry name" value="adh_short"/>
    <property type="match status" value="1"/>
</dbReference>
<evidence type="ECO:0000256" key="2">
    <source>
        <dbReference type="RuleBase" id="RU000363"/>
    </source>
</evidence>
<dbReference type="EMBL" id="FOFS01000015">
    <property type="protein sequence ID" value="SER08519.1"/>
    <property type="molecule type" value="Genomic_DNA"/>
</dbReference>
<evidence type="ECO:0000313" key="4">
    <source>
        <dbReference type="Proteomes" id="UP000199233"/>
    </source>
</evidence>
<accession>A0A1H9LBC2</accession>
<evidence type="ECO:0000313" key="3">
    <source>
        <dbReference type="EMBL" id="SER08519.1"/>
    </source>
</evidence>
<keyword evidence="1" id="KW-0560">Oxidoreductase</keyword>
<organism evidence="3 4">
    <name type="scientific">Solimonas aquatica</name>
    <dbReference type="NCBI Taxonomy" id="489703"/>
    <lineage>
        <taxon>Bacteria</taxon>
        <taxon>Pseudomonadati</taxon>
        <taxon>Pseudomonadota</taxon>
        <taxon>Gammaproteobacteria</taxon>
        <taxon>Nevskiales</taxon>
        <taxon>Nevskiaceae</taxon>
        <taxon>Solimonas</taxon>
    </lineage>
</organism>
<reference evidence="3 4" key="1">
    <citation type="submission" date="2016-10" db="EMBL/GenBank/DDBJ databases">
        <authorList>
            <person name="de Groot N.N."/>
        </authorList>
    </citation>
    <scope>NUCLEOTIDE SEQUENCE [LARGE SCALE GENOMIC DNA]</scope>
    <source>
        <strain evidence="3 4">DSM 25927</strain>
    </source>
</reference>
<dbReference type="GO" id="GO:0016491">
    <property type="term" value="F:oxidoreductase activity"/>
    <property type="evidence" value="ECO:0007669"/>
    <property type="project" value="UniProtKB-KW"/>
</dbReference>
<dbReference type="PANTHER" id="PTHR43658">
    <property type="entry name" value="SHORT-CHAIN DEHYDROGENASE/REDUCTASE"/>
    <property type="match status" value="1"/>
</dbReference>
<protein>
    <submittedName>
        <fullName evidence="3">NAD(P)-dependent dehydrogenase, short-chain alcohol dehydrogenase family</fullName>
    </submittedName>
</protein>
<dbReference type="STRING" id="489703.SAMN04488038_11592"/>
<dbReference type="PANTHER" id="PTHR43658:SF8">
    <property type="entry name" value="17-BETA-HYDROXYSTEROID DEHYDROGENASE 14-RELATED"/>
    <property type="match status" value="1"/>
</dbReference>
<proteinExistence type="inferred from homology"/>
<sequence>MKLDATLSAVVTGGASGLGLATVKALRAAGVKVAIFDFNEDTGRKAAEETGAVFCQCDVTSDASVDAAFAAARAANGQERVLVSCAGGGNAVATARRDKNTGEIKIFPSDQFESVLRLNTVGTFRCITRAAAGMMTLAPVDGERGVLINTASAAASEGQMGQAAYSAAKAGIVGMTLTIARDLSREGIRCNTIQPGIFNTPAMARAPAQMLEALGAMVPFPPRLGRGEEYASMALEIIRNTYLNGETIRLDGAIRMQPR</sequence>
<dbReference type="PROSITE" id="PS00061">
    <property type="entry name" value="ADH_SHORT"/>
    <property type="match status" value="1"/>
</dbReference>
<dbReference type="OrthoDB" id="9794138at2"/>
<keyword evidence="4" id="KW-1185">Reference proteome</keyword>
<dbReference type="SUPFAM" id="SSF51735">
    <property type="entry name" value="NAD(P)-binding Rossmann-fold domains"/>
    <property type="match status" value="1"/>
</dbReference>
<name>A0A1H9LBC2_9GAMM</name>
<dbReference type="PRINTS" id="PR00081">
    <property type="entry name" value="GDHRDH"/>
</dbReference>
<dbReference type="RefSeq" id="WP_093289091.1">
    <property type="nucleotide sequence ID" value="NZ_FOFS01000015.1"/>
</dbReference>
<comment type="similarity">
    <text evidence="2">Belongs to the short-chain dehydrogenases/reductases (SDR) family.</text>
</comment>
<gene>
    <name evidence="3" type="ORF">SAMN04488038_11592</name>
</gene>